<reference evidence="3 4" key="1">
    <citation type="submission" date="2021-03" db="EMBL/GenBank/DDBJ databases">
        <title>Aliifodinibius sp. nov., a new bacterium isolated from saline soil.</title>
        <authorList>
            <person name="Galisteo C."/>
            <person name="De La Haba R."/>
            <person name="Sanchez-Porro C."/>
            <person name="Ventosa A."/>
        </authorList>
    </citation>
    <scope>NUCLEOTIDE SEQUENCE [LARGE SCALE GENOMIC DNA]</scope>
    <source>
        <strain evidence="3 4">1BSP15-2V2</strain>
    </source>
</reference>
<dbReference type="InterPro" id="IPR027417">
    <property type="entry name" value="P-loop_NTPase"/>
</dbReference>
<feature type="transmembrane region" description="Helical" evidence="1">
    <location>
        <begin position="74"/>
        <end position="93"/>
    </location>
</feature>
<dbReference type="InterPro" id="IPR011646">
    <property type="entry name" value="KAP_P-loop"/>
</dbReference>
<dbReference type="InterPro" id="IPR052754">
    <property type="entry name" value="NTPase_KAP_P-loop"/>
</dbReference>
<sequence length="838" mass="99857">MKYKRIIFFLSFILFASLLLKNWFHQEILNQYIVPLVFDQIEPTYYLDVFFMLSGVSFIILFKEKFKRKFSPSPLSLFFSFWLVLIYSYYRFIDGKYFFIETKTASCLAYGDILLLFGLIYPVLYLYRKFKKEKNKQDSERGFNEDNPIEDIESDLLGRKRYAKEIAERIVSTQNEKSFAIGVVGQWGTGKTSFLELIKKYFEKDDLLIFDYNPWNITGSSSITSNFFETFSIQLETYSSQLSNLVRVYSAKLGASTNSFFLAAILEWINLLNHRTKESLYDEINQQLKEIDKKIIIFIDDLDRLDNSEIIEVVKLIRNSANFYRTVFIVSYDRNYLLNAVKKINESSYESFLEKIFQLEVTLPRFEEDIILSELENSLKDILTQEDHEELVNQFNAIDYDRLYNSSVSSFRGINIPGYYLETLRDVTRFINLFSISYSQLQGEVYIEDLFYLEILRLKHPNIHELIFERSDEFFETTNSTGPEDKKLVLKENEGSNSKKKLKLCEYLNTKSSELHISEEEIEAIKLSLKRIFWRSIHYEVHSLSVVIPSNFNKYFSYRLLDGDLSEIEFSKARKLPKDEFFKKIDEWICSGFSEEVERKLALIKNFDNKEDFEKVISSIFYYANKKSSDPNSFYPFKGFNVRNIYNKMYDHEDRITKGYYSGEQENYKEFVYSILNTSDTKFNFQIEFLHFLNTELNLHNFPLDLEERTDFLINYLEKYLEETDQFNLTTWKIYITNKRWYNENKAKKIYPERSKELLKQFIKEKATKSYFEFFINEESSKYYLGDGVNALFDDMSELKKFVKELEVTPISREISHFLNQLKGEKSMIEFDFKNLDL</sequence>
<dbReference type="PANTHER" id="PTHR22674:SF6">
    <property type="entry name" value="NTPASE KAP FAMILY P-LOOP DOMAIN-CONTAINING PROTEIN 1"/>
    <property type="match status" value="1"/>
</dbReference>
<dbReference type="Gene3D" id="3.40.50.300">
    <property type="entry name" value="P-loop containing nucleotide triphosphate hydrolases"/>
    <property type="match status" value="1"/>
</dbReference>
<name>A0ABT3PLZ5_9BACT</name>
<keyword evidence="1" id="KW-0812">Transmembrane</keyword>
<dbReference type="EMBL" id="JAGGJA010000005">
    <property type="protein sequence ID" value="MCW9706885.1"/>
    <property type="molecule type" value="Genomic_DNA"/>
</dbReference>
<evidence type="ECO:0000313" key="4">
    <source>
        <dbReference type="Proteomes" id="UP001207918"/>
    </source>
</evidence>
<keyword evidence="4" id="KW-1185">Reference proteome</keyword>
<feature type="transmembrane region" description="Helical" evidence="1">
    <location>
        <begin position="7"/>
        <end position="24"/>
    </location>
</feature>
<protein>
    <submittedName>
        <fullName evidence="3">AAA family ATPase</fullName>
    </submittedName>
</protein>
<proteinExistence type="predicted"/>
<feature type="domain" description="KAP NTPase" evidence="2">
    <location>
        <begin position="159"/>
        <end position="439"/>
    </location>
</feature>
<dbReference type="PANTHER" id="PTHR22674">
    <property type="entry name" value="NTPASE, KAP FAMILY P-LOOP DOMAIN-CONTAINING 1"/>
    <property type="match status" value="1"/>
</dbReference>
<organism evidence="3 4">
    <name type="scientific">Fodinibius salsisoli</name>
    <dbReference type="NCBI Taxonomy" id="2820877"/>
    <lineage>
        <taxon>Bacteria</taxon>
        <taxon>Pseudomonadati</taxon>
        <taxon>Balneolota</taxon>
        <taxon>Balneolia</taxon>
        <taxon>Balneolales</taxon>
        <taxon>Balneolaceae</taxon>
        <taxon>Fodinibius</taxon>
    </lineage>
</organism>
<evidence type="ECO:0000259" key="2">
    <source>
        <dbReference type="Pfam" id="PF07693"/>
    </source>
</evidence>
<accession>A0ABT3PLZ5</accession>
<evidence type="ECO:0000313" key="3">
    <source>
        <dbReference type="EMBL" id="MCW9706885.1"/>
    </source>
</evidence>
<feature type="transmembrane region" description="Helical" evidence="1">
    <location>
        <begin position="44"/>
        <end position="62"/>
    </location>
</feature>
<feature type="transmembrane region" description="Helical" evidence="1">
    <location>
        <begin position="108"/>
        <end position="127"/>
    </location>
</feature>
<keyword evidence="1" id="KW-0472">Membrane</keyword>
<keyword evidence="1" id="KW-1133">Transmembrane helix</keyword>
<dbReference type="Proteomes" id="UP001207918">
    <property type="component" value="Unassembled WGS sequence"/>
</dbReference>
<evidence type="ECO:0000256" key="1">
    <source>
        <dbReference type="SAM" id="Phobius"/>
    </source>
</evidence>
<dbReference type="Pfam" id="PF07693">
    <property type="entry name" value="KAP_NTPase"/>
    <property type="match status" value="1"/>
</dbReference>
<dbReference type="SUPFAM" id="SSF52540">
    <property type="entry name" value="P-loop containing nucleoside triphosphate hydrolases"/>
    <property type="match status" value="1"/>
</dbReference>
<comment type="caution">
    <text evidence="3">The sequence shown here is derived from an EMBL/GenBank/DDBJ whole genome shotgun (WGS) entry which is preliminary data.</text>
</comment>
<gene>
    <name evidence="3" type="ORF">J6I44_08450</name>
</gene>
<dbReference type="RefSeq" id="WP_265765632.1">
    <property type="nucleotide sequence ID" value="NZ_JAGGJA010000005.1"/>
</dbReference>